<comment type="caution">
    <text evidence="12">The sequence shown here is derived from an EMBL/GenBank/DDBJ whole genome shotgun (WGS) entry which is preliminary data.</text>
</comment>
<evidence type="ECO:0000259" key="11">
    <source>
        <dbReference type="SMART" id="SM00984"/>
    </source>
</evidence>
<evidence type="ECO:0000256" key="9">
    <source>
        <dbReference type="PIRSR" id="PIRSR500134-2"/>
    </source>
</evidence>
<feature type="domain" description="UDP-glucose/GDP-mannose dehydrogenase C-terminal" evidence="11">
    <location>
        <begin position="304"/>
        <end position="408"/>
    </location>
</feature>
<feature type="binding site" evidence="9">
    <location>
        <position position="311"/>
    </location>
    <ligand>
        <name>substrate</name>
    </ligand>
</feature>
<comment type="catalytic activity">
    <reaction evidence="7 8">
        <text>UDP-alpha-D-glucose + 2 NAD(+) + H2O = UDP-alpha-D-glucuronate + 2 NADH + 3 H(+)</text>
        <dbReference type="Rhea" id="RHEA:23596"/>
        <dbReference type="ChEBI" id="CHEBI:15377"/>
        <dbReference type="ChEBI" id="CHEBI:15378"/>
        <dbReference type="ChEBI" id="CHEBI:57540"/>
        <dbReference type="ChEBI" id="CHEBI:57945"/>
        <dbReference type="ChEBI" id="CHEBI:58052"/>
        <dbReference type="ChEBI" id="CHEBI:58885"/>
        <dbReference type="EC" id="1.1.1.22"/>
    </reaction>
</comment>
<feature type="binding site" evidence="9">
    <location>
        <position position="247"/>
    </location>
    <ligand>
        <name>substrate</name>
    </ligand>
</feature>
<accession>A0AA42CT90</accession>
<dbReference type="RefSeq" id="WP_250936810.1">
    <property type="nucleotide sequence ID" value="NZ_JAMLJK010000001.1"/>
</dbReference>
<name>A0AA42CT90_9GAMM</name>
<dbReference type="InterPro" id="IPR001732">
    <property type="entry name" value="UDP-Glc/GDP-Man_DH_N"/>
</dbReference>
<dbReference type="GO" id="GO:0003979">
    <property type="term" value="F:UDP-glucose 6-dehydrogenase activity"/>
    <property type="evidence" value="ECO:0007669"/>
    <property type="project" value="UniProtKB-EC"/>
</dbReference>
<evidence type="ECO:0000313" key="13">
    <source>
        <dbReference type="Proteomes" id="UP001165678"/>
    </source>
</evidence>
<feature type="binding site" evidence="10">
    <location>
        <position position="113"/>
    </location>
    <ligand>
        <name>NAD(+)</name>
        <dbReference type="ChEBI" id="CHEBI:57540"/>
    </ligand>
</feature>
<dbReference type="InterPro" id="IPR014027">
    <property type="entry name" value="UDP-Glc/GDP-Man_DH_C"/>
</dbReference>
<evidence type="ECO:0000256" key="1">
    <source>
        <dbReference type="ARBA" id="ARBA00004701"/>
    </source>
</evidence>
<dbReference type="Pfam" id="PF03720">
    <property type="entry name" value="UDPG_MGDP_dh_C"/>
    <property type="match status" value="1"/>
</dbReference>
<dbReference type="Pfam" id="PF00984">
    <property type="entry name" value="UDPG_MGDP_dh"/>
    <property type="match status" value="1"/>
</dbReference>
<dbReference type="SUPFAM" id="SSF48179">
    <property type="entry name" value="6-phosphogluconate dehydrogenase C-terminal domain-like"/>
    <property type="match status" value="1"/>
</dbReference>
<evidence type="ECO:0000256" key="4">
    <source>
        <dbReference type="ARBA" id="ARBA00015132"/>
    </source>
</evidence>
<comment type="pathway">
    <text evidence="1">Nucleotide-sugar biosynthesis; UDP-alpha-D-glucuronate biosynthesis; UDP-alpha-D-glucuronate from UDP-alpha-D-glucose: step 1/1.</text>
</comment>
<protein>
    <recommendedName>
        <fullName evidence="4 8">UDP-glucose 6-dehydrogenase</fullName>
        <ecNumber evidence="3 8">1.1.1.22</ecNumber>
    </recommendedName>
</protein>
<evidence type="ECO:0000256" key="5">
    <source>
        <dbReference type="ARBA" id="ARBA00023002"/>
    </source>
</evidence>
<dbReference type="InterPro" id="IPR028357">
    <property type="entry name" value="UDPglc_DH_bac"/>
</dbReference>
<dbReference type="InterPro" id="IPR014026">
    <property type="entry name" value="UDP-Glc/GDP-Man_DH_dimer"/>
</dbReference>
<dbReference type="InterPro" id="IPR017476">
    <property type="entry name" value="UDP-Glc/GDP-Man"/>
</dbReference>
<dbReference type="InterPro" id="IPR036220">
    <property type="entry name" value="UDP-Glc/GDP-Man_DH_C_sf"/>
</dbReference>
<dbReference type="InterPro" id="IPR008927">
    <property type="entry name" value="6-PGluconate_DH-like_C_sf"/>
</dbReference>
<keyword evidence="5 8" id="KW-0560">Oxidoreductase</keyword>
<evidence type="ECO:0000313" key="12">
    <source>
        <dbReference type="EMBL" id="MCX2523387.1"/>
    </source>
</evidence>
<dbReference type="PANTHER" id="PTHR43750:SF3">
    <property type="entry name" value="UDP-GLUCOSE 6-DEHYDROGENASE TUAD"/>
    <property type="match status" value="1"/>
</dbReference>
<dbReference type="PIRSF" id="PIRSF500134">
    <property type="entry name" value="UDPglc_DH_bac"/>
    <property type="match status" value="1"/>
</dbReference>
<dbReference type="GO" id="GO:0051287">
    <property type="term" value="F:NAD binding"/>
    <property type="evidence" value="ECO:0007669"/>
    <property type="project" value="InterPro"/>
</dbReference>
<keyword evidence="6 8" id="KW-0520">NAD</keyword>
<evidence type="ECO:0000256" key="7">
    <source>
        <dbReference type="ARBA" id="ARBA00047473"/>
    </source>
</evidence>
<comment type="similarity">
    <text evidence="2 8">Belongs to the UDP-glucose/GDP-mannose dehydrogenase family.</text>
</comment>
<keyword evidence="13" id="KW-1185">Reference proteome</keyword>
<dbReference type="NCBIfam" id="TIGR03026">
    <property type="entry name" value="NDP-sugDHase"/>
    <property type="match status" value="1"/>
</dbReference>
<evidence type="ECO:0000256" key="3">
    <source>
        <dbReference type="ARBA" id="ARBA00012954"/>
    </source>
</evidence>
<feature type="binding site" evidence="9">
    <location>
        <position position="194"/>
    </location>
    <ligand>
        <name>substrate</name>
    </ligand>
</feature>
<dbReference type="EMBL" id="JAPIVE010000001">
    <property type="protein sequence ID" value="MCX2523387.1"/>
    <property type="molecule type" value="Genomic_DNA"/>
</dbReference>
<dbReference type="Gene3D" id="1.20.5.100">
    <property type="entry name" value="Cytochrome c1, transmembrane anchor, C-terminal"/>
    <property type="match status" value="1"/>
</dbReference>
<sequence length="430" mass="48317">MQVIVHGSTLGAATAATALSMVGHRVHWWPHSDTPFEKLDEVEWLNNEPGLRSQLDAARAQGSLTICHDQRGLPRANIYWLALEPSQQDYAEEWVNQVLGNEKGEFVVVNNSTFPIGFTETLGQLLKRKGQACVAFPDMLEEGRALTMFTRPNRILLGSHDEQATRQIRELLRAFNRREDAFQLMPCKAAEFTKLAVIGMLATRISYMNELASLADHLDVDVELVRQGMGADPRIGHQYLYPGCGFGGPTFAHQLTRLAGIQSDTGRDTRLLQNVLDINEQKKETLFRKLWQHFEGTLAGRTVALWGVAFKPNTSSIDNSPAVSLLKALFAQGVHVQVHDPVAMPRIREYFGEHPLLTLADGKYEACRDADALLLVTEWKGYWNPEWQRLSTLLKTPLVLDGRNIYNPQYVADQGFIYRGIGRRADPSDK</sequence>
<feature type="binding site" evidence="10">
    <location>
        <position position="142"/>
    </location>
    <ligand>
        <name>NAD(+)</name>
        <dbReference type="ChEBI" id="CHEBI:57540"/>
    </ligand>
</feature>
<feature type="binding site" evidence="9">
    <location>
        <begin position="239"/>
        <end position="243"/>
    </location>
    <ligand>
        <name>substrate</name>
    </ligand>
</feature>
<reference evidence="12" key="1">
    <citation type="submission" date="2022-11" db="EMBL/GenBank/DDBJ databases">
        <title>Larsenimonas rhizosphaerae sp. nov., isolated from a tidal mudflat.</title>
        <authorList>
            <person name="Lee S.D."/>
            <person name="Kim I.S."/>
        </authorList>
    </citation>
    <scope>NUCLEOTIDE SEQUENCE</scope>
    <source>
        <strain evidence="12">GH2-1</strain>
    </source>
</reference>
<evidence type="ECO:0000256" key="8">
    <source>
        <dbReference type="PIRNR" id="PIRNR000124"/>
    </source>
</evidence>
<dbReference type="AlphaFoldDB" id="A0AA42CT90"/>
<dbReference type="SUPFAM" id="SSF52413">
    <property type="entry name" value="UDP-glucose/GDP-mannose dehydrogenase C-terminal domain"/>
    <property type="match status" value="1"/>
</dbReference>
<evidence type="ECO:0000256" key="6">
    <source>
        <dbReference type="ARBA" id="ARBA00023027"/>
    </source>
</evidence>
<dbReference type="PANTHER" id="PTHR43750">
    <property type="entry name" value="UDP-GLUCOSE 6-DEHYDROGENASE TUAD"/>
    <property type="match status" value="1"/>
</dbReference>
<evidence type="ECO:0000256" key="10">
    <source>
        <dbReference type="PIRSR" id="PIRSR500134-3"/>
    </source>
</evidence>
<dbReference type="EC" id="1.1.1.22" evidence="3 8"/>
<dbReference type="Proteomes" id="UP001165678">
    <property type="component" value="Unassembled WGS sequence"/>
</dbReference>
<organism evidence="12 13">
    <name type="scientific">Larsenimonas rhizosphaerae</name>
    <dbReference type="NCBI Taxonomy" id="2944682"/>
    <lineage>
        <taxon>Bacteria</taxon>
        <taxon>Pseudomonadati</taxon>
        <taxon>Pseudomonadota</taxon>
        <taxon>Gammaproteobacteria</taxon>
        <taxon>Oceanospirillales</taxon>
        <taxon>Halomonadaceae</taxon>
        <taxon>Larsenimonas</taxon>
    </lineage>
</organism>
<dbReference type="Pfam" id="PF03721">
    <property type="entry name" value="UDPG_MGDP_dh_N"/>
    <property type="match status" value="1"/>
</dbReference>
<dbReference type="InterPro" id="IPR036291">
    <property type="entry name" value="NAD(P)-bd_dom_sf"/>
</dbReference>
<dbReference type="Gene3D" id="3.40.50.720">
    <property type="entry name" value="NAD(P)-binding Rossmann-like Domain"/>
    <property type="match status" value="2"/>
</dbReference>
<dbReference type="SUPFAM" id="SSF51735">
    <property type="entry name" value="NAD(P)-binding Rossmann-fold domains"/>
    <property type="match status" value="1"/>
</dbReference>
<proteinExistence type="inferred from homology"/>
<evidence type="ECO:0000256" key="2">
    <source>
        <dbReference type="ARBA" id="ARBA00006601"/>
    </source>
</evidence>
<dbReference type="PIRSF" id="PIRSF000124">
    <property type="entry name" value="UDPglc_GDPman_dh"/>
    <property type="match status" value="1"/>
</dbReference>
<dbReference type="SMART" id="SM00984">
    <property type="entry name" value="UDPG_MGDP_dh_C"/>
    <property type="match status" value="1"/>
</dbReference>
<dbReference type="GO" id="GO:0000271">
    <property type="term" value="P:polysaccharide biosynthetic process"/>
    <property type="evidence" value="ECO:0007669"/>
    <property type="project" value="InterPro"/>
</dbReference>
<gene>
    <name evidence="12" type="ORF">OQ287_03970</name>
</gene>